<keyword evidence="3" id="KW-1185">Reference proteome</keyword>
<feature type="compositionally biased region" description="Low complexity" evidence="1">
    <location>
        <begin position="1"/>
        <end position="13"/>
    </location>
</feature>
<evidence type="ECO:0000256" key="1">
    <source>
        <dbReference type="SAM" id="MobiDB-lite"/>
    </source>
</evidence>
<dbReference type="EMBL" id="MW018138">
    <property type="protein sequence ID" value="QPB44242.1"/>
    <property type="molecule type" value="Genomic_DNA"/>
</dbReference>
<accession>A0A7S8BEG4</accession>
<evidence type="ECO:0000313" key="2">
    <source>
        <dbReference type="EMBL" id="QPB44242.1"/>
    </source>
</evidence>
<evidence type="ECO:0000313" key="3">
    <source>
        <dbReference type="Proteomes" id="UP001162098"/>
    </source>
</evidence>
<sequence length="138" mass="15979">MVQQQQQQPTTTTKPRKPRTKSTPADGGCWRRVWTETNQDLLLSSEDLATKQSKVAKRNGLRPPTLARRWIDSTGGPRCRKWPYRCVRRIDRQLAQLYSTLEETCLELSSPVTRRALSRINLLLKQRAELVRPVVIKI</sequence>
<dbReference type="Proteomes" id="UP001162098">
    <property type="component" value="Segment"/>
</dbReference>
<organism evidence="2 3">
    <name type="scientific">Medusavirus stheno T3</name>
    <dbReference type="NCBI Taxonomy" id="3069717"/>
    <lineage>
        <taxon>Viruses</taxon>
        <taxon>Varidnaviria</taxon>
        <taxon>Bamfordvirae</taxon>
        <taxon>Nucleocytoviricota</taxon>
        <taxon>Megaviricetes</taxon>
        <taxon>Mamonoviridae</taxon>
        <taxon>Medusavirus</taxon>
        <taxon>Medusavirus sthenus</taxon>
    </lineage>
</organism>
<name>A0A7S8BEG4_9VIRU</name>
<feature type="region of interest" description="Disordered" evidence="1">
    <location>
        <begin position="1"/>
        <end position="29"/>
    </location>
</feature>
<protein>
    <submittedName>
        <fullName evidence="2">Uncharacterized protein</fullName>
    </submittedName>
</protein>
<proteinExistence type="predicted"/>
<dbReference type="KEGG" id="vg:80543438"/>
<reference evidence="2 3" key="1">
    <citation type="submission" date="2020-09" db="EMBL/GenBank/DDBJ databases">
        <authorList>
            <person name="Zhang R."/>
            <person name="Garcia K."/>
            <person name="Ogata H."/>
        </authorList>
    </citation>
    <scope>NUCLEOTIDE SEQUENCE [LARGE SCALE GENOMIC DNA]</scope>
    <source>
        <strain evidence="3">stheno</strain>
    </source>
</reference>